<keyword evidence="1" id="KW-1133">Transmembrane helix</keyword>
<feature type="transmembrane region" description="Helical" evidence="1">
    <location>
        <begin position="79"/>
        <end position="98"/>
    </location>
</feature>
<comment type="caution">
    <text evidence="3">The sequence shown here is derived from an EMBL/GenBank/DDBJ whole genome shotgun (WGS) entry which is preliminary data.</text>
</comment>
<dbReference type="Pfam" id="PF01757">
    <property type="entry name" value="Acyl_transf_3"/>
    <property type="match status" value="1"/>
</dbReference>
<feature type="transmembrane region" description="Helical" evidence="1">
    <location>
        <begin position="230"/>
        <end position="246"/>
    </location>
</feature>
<sequence>MTIKVRQSNFELLRILCMLGVVTNHVLQICYPQLHSADFSLANDMRVLLMCMSITGVNCFIMISGYFRIRQSWKGFFNLYTQCVFYMLILTTLSFLFLDGTAMDIGKKTIFALTGSGYWFMVAYFALFLFAPLLNIAFEYQNQRQRLLSLIALLIIDVYIGYMHQAPEISIGGYSAIHFFVIYYLGMYISSVKILKIGGGKWLLFSILMVVMHAVKILFPPFAIVFSMRYNSPAVMVASILFFCWAREWKMQSKMVNWVSSSVLSVYIIHMGPFGSHIFFTPLKWMASHLNAWGACSGMVAFTLIFYAACIVIDKIRITVCSPLNNWLVRKATCFMNHIDSCLLKKSV</sequence>
<evidence type="ECO:0000313" key="3">
    <source>
        <dbReference type="EMBL" id="EKN06841.1"/>
    </source>
</evidence>
<protein>
    <recommendedName>
        <fullName evidence="2">Acyltransferase 3 domain-containing protein</fullName>
    </recommendedName>
</protein>
<feature type="transmembrane region" description="Helical" evidence="1">
    <location>
        <begin position="118"/>
        <end position="138"/>
    </location>
</feature>
<feature type="transmembrane region" description="Helical" evidence="1">
    <location>
        <begin position="258"/>
        <end position="280"/>
    </location>
</feature>
<evidence type="ECO:0000256" key="1">
    <source>
        <dbReference type="SAM" id="Phobius"/>
    </source>
</evidence>
<dbReference type="InterPro" id="IPR002656">
    <property type="entry name" value="Acyl_transf_3_dom"/>
</dbReference>
<proteinExistence type="predicted"/>
<dbReference type="eggNOG" id="COG3274">
    <property type="taxonomic scope" value="Bacteria"/>
</dbReference>
<keyword evidence="1" id="KW-0812">Transmembrane</keyword>
<feature type="transmembrane region" description="Helical" evidence="1">
    <location>
        <begin position="147"/>
        <end position="165"/>
    </location>
</feature>
<dbReference type="Proteomes" id="UP000001218">
    <property type="component" value="Unassembled WGS sequence"/>
</dbReference>
<organism evidence="3 4">
    <name type="scientific">Parabacteroides johnsonii CL02T12C29</name>
    <dbReference type="NCBI Taxonomy" id="999419"/>
    <lineage>
        <taxon>Bacteria</taxon>
        <taxon>Pseudomonadati</taxon>
        <taxon>Bacteroidota</taxon>
        <taxon>Bacteroidia</taxon>
        <taxon>Bacteroidales</taxon>
        <taxon>Tannerellaceae</taxon>
        <taxon>Parabacteroides</taxon>
    </lineage>
</organism>
<dbReference type="EMBL" id="AGZP01000028">
    <property type="protein sequence ID" value="EKN06841.1"/>
    <property type="molecule type" value="Genomic_DNA"/>
</dbReference>
<accession>K5Z654</accession>
<feature type="transmembrane region" description="Helical" evidence="1">
    <location>
        <begin position="292"/>
        <end position="313"/>
    </location>
</feature>
<keyword evidence="1" id="KW-0472">Membrane</keyword>
<feature type="transmembrane region" description="Helical" evidence="1">
    <location>
        <begin position="12"/>
        <end position="34"/>
    </location>
</feature>
<feature type="transmembrane region" description="Helical" evidence="1">
    <location>
        <begin position="202"/>
        <end position="224"/>
    </location>
</feature>
<dbReference type="PATRIC" id="fig|999419.3.peg.3181"/>
<dbReference type="RefSeq" id="WP_008157985.1">
    <property type="nucleotide sequence ID" value="NZ_JH976467.1"/>
</dbReference>
<dbReference type="AlphaFoldDB" id="K5Z654"/>
<feature type="transmembrane region" description="Helical" evidence="1">
    <location>
        <begin position="46"/>
        <end position="67"/>
    </location>
</feature>
<dbReference type="HOGENOM" id="CLU_061343_0_0_10"/>
<evidence type="ECO:0000313" key="4">
    <source>
        <dbReference type="Proteomes" id="UP000001218"/>
    </source>
</evidence>
<reference evidence="3 4" key="1">
    <citation type="submission" date="2012-02" db="EMBL/GenBank/DDBJ databases">
        <title>The Genome Sequence of Parabacteroides johnsonii CL02T12C29.</title>
        <authorList>
            <consortium name="The Broad Institute Genome Sequencing Platform"/>
            <person name="Earl A."/>
            <person name="Ward D."/>
            <person name="Feldgarden M."/>
            <person name="Gevers D."/>
            <person name="Zitomersky N.L."/>
            <person name="Coyne M.J."/>
            <person name="Comstock L.E."/>
            <person name="Young S.K."/>
            <person name="Zeng Q."/>
            <person name="Gargeya S."/>
            <person name="Fitzgerald M."/>
            <person name="Haas B."/>
            <person name="Abouelleil A."/>
            <person name="Alvarado L."/>
            <person name="Arachchi H.M."/>
            <person name="Berlin A."/>
            <person name="Chapman S.B."/>
            <person name="Gearin G."/>
            <person name="Goldberg J."/>
            <person name="Griggs A."/>
            <person name="Gujja S."/>
            <person name="Hansen M."/>
            <person name="Heiman D."/>
            <person name="Howarth C."/>
            <person name="Larimer J."/>
            <person name="Lui A."/>
            <person name="MacDonald P.J.P."/>
            <person name="McCowen C."/>
            <person name="Montmayeur A."/>
            <person name="Murphy C."/>
            <person name="Neiman D."/>
            <person name="Pearson M."/>
            <person name="Priest M."/>
            <person name="Roberts A."/>
            <person name="Saif S."/>
            <person name="Shea T."/>
            <person name="Sisk P."/>
            <person name="Stolte C."/>
            <person name="Sykes S."/>
            <person name="Wortman J."/>
            <person name="Nusbaum C."/>
            <person name="Birren B."/>
        </authorList>
    </citation>
    <scope>NUCLEOTIDE SEQUENCE [LARGE SCALE GENOMIC DNA]</scope>
    <source>
        <strain evidence="3 4">CL02T12C29</strain>
    </source>
</reference>
<gene>
    <name evidence="3" type="ORF">HMPREF1077_03109</name>
</gene>
<feature type="domain" description="Acyltransferase 3" evidence="2">
    <location>
        <begin position="9"/>
        <end position="307"/>
    </location>
</feature>
<name>K5Z654_9BACT</name>
<feature type="transmembrane region" description="Helical" evidence="1">
    <location>
        <begin position="171"/>
        <end position="190"/>
    </location>
</feature>
<dbReference type="GO" id="GO:0016747">
    <property type="term" value="F:acyltransferase activity, transferring groups other than amino-acyl groups"/>
    <property type="evidence" value="ECO:0007669"/>
    <property type="project" value="InterPro"/>
</dbReference>
<dbReference type="OrthoDB" id="1082824at2"/>
<evidence type="ECO:0000259" key="2">
    <source>
        <dbReference type="Pfam" id="PF01757"/>
    </source>
</evidence>